<dbReference type="PANTHER" id="PTHR23220:SF23">
    <property type="entry name" value="INTEGRIN ALPHA-2"/>
    <property type="match status" value="1"/>
</dbReference>
<dbReference type="Gene3D" id="1.20.5.930">
    <property type="entry name" value="Bicelle-embedded integrin alpha(iib) transmembrane segment"/>
    <property type="match status" value="1"/>
</dbReference>
<dbReference type="Gene3D" id="3.40.50.410">
    <property type="entry name" value="von Willebrand factor, type A domain"/>
    <property type="match status" value="1"/>
</dbReference>
<evidence type="ECO:0000256" key="5">
    <source>
        <dbReference type="ARBA" id="ARBA00022729"/>
    </source>
</evidence>
<dbReference type="Pfam" id="PF08441">
    <property type="entry name" value="Integrin_A_Ig_1"/>
    <property type="match status" value="1"/>
</dbReference>
<evidence type="ECO:0000256" key="11">
    <source>
        <dbReference type="ARBA" id="ARBA00023136"/>
    </source>
</evidence>
<dbReference type="FunFam" id="3.40.50.410:FF:000012">
    <property type="entry name" value="Integrin, alpha 10"/>
    <property type="match status" value="1"/>
</dbReference>
<evidence type="ECO:0000256" key="13">
    <source>
        <dbReference type="ARBA" id="ARBA00023170"/>
    </source>
</evidence>
<dbReference type="Gene3D" id="2.60.40.1460">
    <property type="entry name" value="Integrin domains. Chain A, domain 2"/>
    <property type="match status" value="1"/>
</dbReference>
<evidence type="ECO:0000256" key="6">
    <source>
        <dbReference type="ARBA" id="ARBA00022737"/>
    </source>
</evidence>
<dbReference type="InterPro" id="IPR000413">
    <property type="entry name" value="Integrin_alpha"/>
</dbReference>
<feature type="chain" id="PRO_5034593467" evidence="16">
    <location>
        <begin position="25"/>
        <end position="1189"/>
    </location>
</feature>
<dbReference type="Proteomes" id="UP000694620">
    <property type="component" value="Chromosome 7"/>
</dbReference>
<dbReference type="GO" id="GO:0046872">
    <property type="term" value="F:metal ion binding"/>
    <property type="evidence" value="ECO:0007669"/>
    <property type="project" value="UniProtKB-KW"/>
</dbReference>
<feature type="transmembrane region" description="Helical" evidence="16">
    <location>
        <begin position="1135"/>
        <end position="1157"/>
    </location>
</feature>
<evidence type="ECO:0000256" key="1">
    <source>
        <dbReference type="ARBA" id="ARBA00004479"/>
    </source>
</evidence>
<evidence type="ECO:0000256" key="14">
    <source>
        <dbReference type="ARBA" id="ARBA00023180"/>
    </source>
</evidence>
<dbReference type="GO" id="GO:0098609">
    <property type="term" value="P:cell-cell adhesion"/>
    <property type="evidence" value="ECO:0007669"/>
    <property type="project" value="TreeGrafter"/>
</dbReference>
<dbReference type="GO" id="GO:0008305">
    <property type="term" value="C:integrin complex"/>
    <property type="evidence" value="ECO:0007669"/>
    <property type="project" value="InterPro"/>
</dbReference>
<dbReference type="SMART" id="SM00327">
    <property type="entry name" value="VWA"/>
    <property type="match status" value="1"/>
</dbReference>
<evidence type="ECO:0000313" key="18">
    <source>
        <dbReference type="Ensembl" id="ENSECRP00000020229.1"/>
    </source>
</evidence>
<dbReference type="Gene3D" id="2.60.40.1530">
    <property type="entry name" value="ntegrin, alpha v. Chain A, domain 4"/>
    <property type="match status" value="1"/>
</dbReference>
<dbReference type="SUPFAM" id="SSF69179">
    <property type="entry name" value="Integrin domains"/>
    <property type="match status" value="3"/>
</dbReference>
<comment type="subcellular location">
    <subcellularLocation>
        <location evidence="1 16">Membrane</location>
        <topology evidence="1 16">Single-pass type I membrane protein</topology>
    </subcellularLocation>
</comment>
<reference evidence="18" key="1">
    <citation type="submission" date="2021-06" db="EMBL/GenBank/DDBJ databases">
        <authorList>
            <consortium name="Wellcome Sanger Institute Data Sharing"/>
        </authorList>
    </citation>
    <scope>NUCLEOTIDE SEQUENCE [LARGE SCALE GENOMIC DNA]</scope>
</reference>
<keyword evidence="10 16" id="KW-0401">Integrin</keyword>
<dbReference type="PROSITE" id="PS50234">
    <property type="entry name" value="VWFA"/>
    <property type="match status" value="1"/>
</dbReference>
<keyword evidence="3 16" id="KW-0812">Transmembrane</keyword>
<dbReference type="OrthoDB" id="5317514at2759"/>
<dbReference type="PROSITE" id="PS00242">
    <property type="entry name" value="INTEGRIN_ALPHA"/>
    <property type="match status" value="1"/>
</dbReference>
<gene>
    <name evidence="18" type="primary">ITGA2</name>
    <name evidence="18" type="synonym">itga2.2</name>
</gene>
<dbReference type="InterPro" id="IPR048286">
    <property type="entry name" value="Integrin_alpha_Ig-like_3"/>
</dbReference>
<evidence type="ECO:0000259" key="17">
    <source>
        <dbReference type="PROSITE" id="PS50234"/>
    </source>
</evidence>
<dbReference type="InterPro" id="IPR032695">
    <property type="entry name" value="Integrin_dom_sf"/>
</dbReference>
<reference evidence="18" key="2">
    <citation type="submission" date="2025-08" db="UniProtKB">
        <authorList>
            <consortium name="Ensembl"/>
        </authorList>
    </citation>
    <scope>IDENTIFICATION</scope>
</reference>
<evidence type="ECO:0000256" key="4">
    <source>
        <dbReference type="ARBA" id="ARBA00022723"/>
    </source>
</evidence>
<reference evidence="18" key="3">
    <citation type="submission" date="2025-09" db="UniProtKB">
        <authorList>
            <consortium name="Ensembl"/>
        </authorList>
    </citation>
    <scope>IDENTIFICATION</scope>
</reference>
<dbReference type="Gene3D" id="2.130.10.130">
    <property type="entry name" value="Integrin alpha, N-terminal"/>
    <property type="match status" value="2"/>
</dbReference>
<evidence type="ECO:0000256" key="7">
    <source>
        <dbReference type="ARBA" id="ARBA00022837"/>
    </source>
</evidence>
<dbReference type="PRINTS" id="PR00453">
    <property type="entry name" value="VWFADOMAIN"/>
</dbReference>
<keyword evidence="14" id="KW-0325">Glycoprotein</keyword>
<evidence type="ECO:0000313" key="19">
    <source>
        <dbReference type="Proteomes" id="UP000694620"/>
    </source>
</evidence>
<evidence type="ECO:0000256" key="3">
    <source>
        <dbReference type="ARBA" id="ARBA00022692"/>
    </source>
</evidence>
<evidence type="ECO:0000256" key="15">
    <source>
        <dbReference type="PROSITE-ProRule" id="PRU00803"/>
    </source>
</evidence>
<sequence>MGSVGAAWGALLLIVGCLLAYSEAYNIATSGAKLFQGNSVEEFGYTVRQFVNSNGKWLLVGSPWSGFPQNKMGDIYRCPLHEVRTTCDKLQIQSKTTIQTVTEIKNNMTLGLTLNTNTKTGFMTCGPLWSQQCGSQYFSTGICSEVLSDFSKVQSFSPALQKCGGPMDIAIVLDGSNSIWPWAPIQNFLKKLLSGLNIGPNDAQVSVTQYAVDPSFEFKLNTYATKDQMIAAAAKITQKLGSETNTFRAIDYARKNAFLPENGGRDGASKVMVVVTDGESHDNSKMKTVIGECEKAKITRFGIAVLGYYIRNDIDTKNLISEIKSIASAPSERYFFNVSEEAALSEIAGTLGERIFNIEGTGKGGDNFQMEMSQVGFSAFYSRKEDVMILGAVGAYDWSGTVVHKNGSKTEIFPKQTFEKILEDRNHSSLLGYSVTTLSVEGGQFYVAGAPRSNHTGQVVTYTIDDKGKPTVQQSQRGEQIGSYFGSVLCSVDIDHDLKTDVLLVGAPMFMDDFKKEIGKVYIFLVIKGILGQRDILQGPSSSENARFGMAISAVPDLNLDGLSDVIVGAPLEYENKGAIYVYNGDKSTLRTKYSQKILASDLSPTLQYFGRSLDGSVDLNSDTIPDVSVGAYGNVVQLWSQSIVNVTVEATFSPDKISILNKSCDVSGRKQFCFVAKLCFSATFRPTSASGPVDIKSNFTLDADLQSSRVSSRGLFAENNDRMLQKNIEVMGKVTCNEYKVFVQDAPDFVNSLALRVDIGLQKPKSSPVLEKFARNSWQFFIPFSKDCGEDELCLSDLVLGVQRKNVDNSLAPFVVSSTNARISFTVKVWSKNENAYNSKVIATYSNNLYFSSHTIPTDGTDVKCQLETTESVSCQVGYPALKLGQEVSFDINFDFNINHLQSVAYINFQALSDSTEETPENNVVNISIPVQYNSEIVFTRDTSLHFYEVNSAVPAETKVNTFEDIGPEFNITLKVTTGGFPVHMASLTVALPVSTRIAGNPLLYITDVNTDTAIAVSCETTELLNPLKIREKPYTASFSKEDLTRVKKLDCETANCKSLKCSFKDVEPRRQYAVNITARIWNGTFAVSEFQEVNLQASAEIETSQPDLLIIMNKKLPIEVTITKPGIKKDVPLNVIIGSVIGGLLLLAALVAILYKLGFFKRKYEQLMKNEVEDGDGEIDNLNENES</sequence>
<feature type="repeat" description="FG-GAP" evidence="15">
    <location>
        <begin position="534"/>
        <end position="592"/>
    </location>
</feature>
<dbReference type="SUPFAM" id="SSF53300">
    <property type="entry name" value="vWA-like"/>
    <property type="match status" value="1"/>
</dbReference>
<dbReference type="InterPro" id="IPR013649">
    <property type="entry name" value="Integrin_alpha_Ig-like_1"/>
</dbReference>
<dbReference type="AlphaFoldDB" id="A0A8C4SVC6"/>
<feature type="signal peptide" evidence="16">
    <location>
        <begin position="1"/>
        <end position="24"/>
    </location>
</feature>
<evidence type="ECO:0000256" key="12">
    <source>
        <dbReference type="ARBA" id="ARBA00023157"/>
    </source>
</evidence>
<accession>A0A8C4SVC6</accession>
<dbReference type="InterPro" id="IPR048285">
    <property type="entry name" value="Integrin_alpha_Ig-like_2"/>
</dbReference>
<evidence type="ECO:0000256" key="8">
    <source>
        <dbReference type="ARBA" id="ARBA00022889"/>
    </source>
</evidence>
<feature type="domain" description="VWFA" evidence="17">
    <location>
        <begin position="168"/>
        <end position="351"/>
    </location>
</feature>
<feature type="repeat" description="FG-GAP" evidence="15">
    <location>
        <begin position="471"/>
        <end position="533"/>
    </location>
</feature>
<dbReference type="InterPro" id="IPR036465">
    <property type="entry name" value="vWFA_dom_sf"/>
</dbReference>
<dbReference type="SUPFAM" id="SSF69318">
    <property type="entry name" value="Integrin alpha N-terminal domain"/>
    <property type="match status" value="1"/>
</dbReference>
<dbReference type="Pfam" id="PF20805">
    <property type="entry name" value="Integrin_A_Ig_2"/>
    <property type="match status" value="1"/>
</dbReference>
<dbReference type="InterPro" id="IPR028994">
    <property type="entry name" value="Integrin_alpha_N"/>
</dbReference>
<evidence type="ECO:0000256" key="2">
    <source>
        <dbReference type="ARBA" id="ARBA00008054"/>
    </source>
</evidence>
<dbReference type="PRINTS" id="PR01185">
    <property type="entry name" value="INTEGRINA"/>
</dbReference>
<dbReference type="InterPro" id="IPR018184">
    <property type="entry name" value="Integrin_alpha_C_CS"/>
</dbReference>
<keyword evidence="7" id="KW-0106">Calcium</keyword>
<dbReference type="GO" id="GO:0009897">
    <property type="term" value="C:external side of plasma membrane"/>
    <property type="evidence" value="ECO:0007669"/>
    <property type="project" value="TreeGrafter"/>
</dbReference>
<organism evidence="18 19">
    <name type="scientific">Erpetoichthys calabaricus</name>
    <name type="common">Rope fish</name>
    <name type="synonym">Calamoichthys calabaricus</name>
    <dbReference type="NCBI Taxonomy" id="27687"/>
    <lineage>
        <taxon>Eukaryota</taxon>
        <taxon>Metazoa</taxon>
        <taxon>Chordata</taxon>
        <taxon>Craniata</taxon>
        <taxon>Vertebrata</taxon>
        <taxon>Euteleostomi</taxon>
        <taxon>Actinopterygii</taxon>
        <taxon>Polypteriformes</taxon>
        <taxon>Polypteridae</taxon>
        <taxon>Erpetoichthys</taxon>
    </lineage>
</organism>
<name>A0A8C4SVC6_ERPCA</name>
<keyword evidence="11 16" id="KW-0472">Membrane</keyword>
<feature type="repeat" description="FG-GAP" evidence="15">
    <location>
        <begin position="596"/>
        <end position="656"/>
    </location>
</feature>
<keyword evidence="9 16" id="KW-1133">Transmembrane helix</keyword>
<dbReference type="SMART" id="SM00191">
    <property type="entry name" value="Int_alpha"/>
    <property type="match status" value="5"/>
</dbReference>
<dbReference type="GeneTree" id="ENSGT00940000156303"/>
<dbReference type="GO" id="GO:0007160">
    <property type="term" value="P:cell-matrix adhesion"/>
    <property type="evidence" value="ECO:0007669"/>
    <property type="project" value="TreeGrafter"/>
</dbReference>
<dbReference type="InterPro" id="IPR013517">
    <property type="entry name" value="FG-GAP"/>
</dbReference>
<dbReference type="Gene3D" id="2.60.40.1510">
    <property type="entry name" value="ntegrin, alpha v. Chain A, domain 3"/>
    <property type="match status" value="1"/>
</dbReference>
<dbReference type="GO" id="GO:0005178">
    <property type="term" value="F:integrin binding"/>
    <property type="evidence" value="ECO:0007669"/>
    <property type="project" value="TreeGrafter"/>
</dbReference>
<proteinExistence type="inferred from homology"/>
<evidence type="ECO:0000256" key="9">
    <source>
        <dbReference type="ARBA" id="ARBA00022989"/>
    </source>
</evidence>
<dbReference type="Pfam" id="PF00092">
    <property type="entry name" value="VWA"/>
    <property type="match status" value="1"/>
</dbReference>
<dbReference type="PROSITE" id="PS51470">
    <property type="entry name" value="FG_GAP"/>
    <property type="match status" value="4"/>
</dbReference>
<keyword evidence="13 16" id="KW-0675">Receptor</keyword>
<dbReference type="Pfam" id="PF01839">
    <property type="entry name" value="FG-GAP"/>
    <property type="match status" value="2"/>
</dbReference>
<evidence type="ECO:0000256" key="10">
    <source>
        <dbReference type="ARBA" id="ARBA00023037"/>
    </source>
</evidence>
<dbReference type="InterPro" id="IPR002035">
    <property type="entry name" value="VWF_A"/>
</dbReference>
<keyword evidence="6" id="KW-0677">Repeat</keyword>
<keyword evidence="5 16" id="KW-0732">Signal</keyword>
<feature type="repeat" description="FG-GAP" evidence="15">
    <location>
        <begin position="29"/>
        <end position="87"/>
    </location>
</feature>
<protein>
    <submittedName>
        <fullName evidence="18">Integrin subunit alpha 2</fullName>
    </submittedName>
</protein>
<dbReference type="Pfam" id="PF20806">
    <property type="entry name" value="Integrin_A_Ig_3"/>
    <property type="match status" value="1"/>
</dbReference>
<keyword evidence="4" id="KW-0479">Metal-binding</keyword>
<keyword evidence="19" id="KW-1185">Reference proteome</keyword>
<dbReference type="Ensembl" id="ENSECRT00000020666.1">
    <property type="protein sequence ID" value="ENSECRP00000020229.1"/>
    <property type="gene ID" value="ENSECRG00000013597.1"/>
</dbReference>
<dbReference type="GO" id="GO:0007229">
    <property type="term" value="P:integrin-mediated signaling pathway"/>
    <property type="evidence" value="ECO:0007669"/>
    <property type="project" value="UniProtKB-KW"/>
</dbReference>
<keyword evidence="12" id="KW-1015">Disulfide bond</keyword>
<dbReference type="GO" id="GO:0033627">
    <property type="term" value="P:cell adhesion mediated by integrin"/>
    <property type="evidence" value="ECO:0007669"/>
    <property type="project" value="TreeGrafter"/>
</dbReference>
<dbReference type="PANTHER" id="PTHR23220">
    <property type="entry name" value="INTEGRIN ALPHA"/>
    <property type="match status" value="1"/>
</dbReference>
<comment type="similarity">
    <text evidence="2 16">Belongs to the integrin alpha chain family.</text>
</comment>
<dbReference type="InterPro" id="IPR013519">
    <property type="entry name" value="Int_alpha_beta-p"/>
</dbReference>
<keyword evidence="8 16" id="KW-0130">Cell adhesion</keyword>
<evidence type="ECO:0000256" key="16">
    <source>
        <dbReference type="RuleBase" id="RU003762"/>
    </source>
</evidence>